<comment type="caution">
    <text evidence="3">The sequence shown here is derived from an EMBL/GenBank/DDBJ whole genome shotgun (WGS) entry which is preliminary data.</text>
</comment>
<dbReference type="Proteomes" id="UP000765509">
    <property type="component" value="Unassembled WGS sequence"/>
</dbReference>
<sequence length="238" mass="25937">LPYPIPHQKEFHNSVSKITGSVSKGLSAAALDSNWAHKRQHRQVLNRNKVNGLVTGTSAFVGLLASNILGIAMKPIEGAVGFLKGLGKGLVGVIAKPAVGTFDFSTHDGILKPYNIREAQGQDCLRSVGNGKLHSCKYVAHIELPNDVDSVCILTTTRVVMIHTSKLKIVWQIELSELKEMSLEPLGIKLTLKGDHAGPFVALSDSSMKLWFFQHLKRLVKEYNNKKKRVAGVGGVQL</sequence>
<dbReference type="InterPro" id="IPR026847">
    <property type="entry name" value="VPS13"/>
</dbReference>
<organism evidence="3 4">
    <name type="scientific">Austropuccinia psidii MF-1</name>
    <dbReference type="NCBI Taxonomy" id="1389203"/>
    <lineage>
        <taxon>Eukaryota</taxon>
        <taxon>Fungi</taxon>
        <taxon>Dikarya</taxon>
        <taxon>Basidiomycota</taxon>
        <taxon>Pucciniomycotina</taxon>
        <taxon>Pucciniomycetes</taxon>
        <taxon>Pucciniales</taxon>
        <taxon>Sphaerophragmiaceae</taxon>
        <taxon>Austropuccinia</taxon>
    </lineage>
</organism>
<dbReference type="GO" id="GO:0045324">
    <property type="term" value="P:late endosome to vacuole transport"/>
    <property type="evidence" value="ECO:0007669"/>
    <property type="project" value="TreeGrafter"/>
</dbReference>
<dbReference type="InterPro" id="IPR056748">
    <property type="entry name" value="VPS13-like_C"/>
</dbReference>
<dbReference type="PANTHER" id="PTHR16166">
    <property type="entry name" value="VACUOLAR PROTEIN SORTING-ASSOCIATED PROTEIN VPS13"/>
    <property type="match status" value="1"/>
</dbReference>
<reference evidence="3" key="1">
    <citation type="submission" date="2021-03" db="EMBL/GenBank/DDBJ databases">
        <title>Draft genome sequence of rust myrtle Austropuccinia psidii MF-1, a brazilian biotype.</title>
        <authorList>
            <person name="Quecine M.C."/>
            <person name="Pachon D.M.R."/>
            <person name="Bonatelli M.L."/>
            <person name="Correr F.H."/>
            <person name="Franceschini L.M."/>
            <person name="Leite T.F."/>
            <person name="Margarido G.R.A."/>
            <person name="Almeida C.A."/>
            <person name="Ferrarezi J.A."/>
            <person name="Labate C.A."/>
        </authorList>
    </citation>
    <scope>NUCLEOTIDE SEQUENCE</scope>
    <source>
        <strain evidence="3">MF-1</strain>
    </source>
</reference>
<comment type="similarity">
    <text evidence="1">Belongs to the VPS13 family.</text>
</comment>
<keyword evidence="4" id="KW-1185">Reference proteome</keyword>
<dbReference type="OrthoDB" id="428159at2759"/>
<evidence type="ECO:0000313" key="3">
    <source>
        <dbReference type="EMBL" id="MBW0472505.1"/>
    </source>
</evidence>
<dbReference type="AlphaFoldDB" id="A0A9Q3BWP1"/>
<dbReference type="PANTHER" id="PTHR16166:SF93">
    <property type="entry name" value="INTERMEMBRANE LIPID TRANSFER PROTEIN VPS13"/>
    <property type="match status" value="1"/>
</dbReference>
<evidence type="ECO:0000256" key="1">
    <source>
        <dbReference type="ARBA" id="ARBA00006545"/>
    </source>
</evidence>
<name>A0A9Q3BWP1_9BASI</name>
<evidence type="ECO:0000313" key="4">
    <source>
        <dbReference type="Proteomes" id="UP000765509"/>
    </source>
</evidence>
<gene>
    <name evidence="3" type="ORF">O181_012220</name>
</gene>
<proteinExistence type="inferred from homology"/>
<accession>A0A9Q3BWP1</accession>
<protein>
    <recommendedName>
        <fullName evidence="2">Intermembrane lipid transfer protein VPS13-like C-terminal domain-containing protein</fullName>
    </recommendedName>
</protein>
<evidence type="ECO:0000259" key="2">
    <source>
        <dbReference type="Pfam" id="PF25037"/>
    </source>
</evidence>
<dbReference type="GO" id="GO:0007005">
    <property type="term" value="P:mitochondrion organization"/>
    <property type="evidence" value="ECO:0007669"/>
    <property type="project" value="TreeGrafter"/>
</dbReference>
<dbReference type="EMBL" id="AVOT02003110">
    <property type="protein sequence ID" value="MBW0472505.1"/>
    <property type="molecule type" value="Genomic_DNA"/>
</dbReference>
<feature type="non-terminal residue" evidence="3">
    <location>
        <position position="1"/>
    </location>
</feature>
<dbReference type="Pfam" id="PF25037">
    <property type="entry name" value="VPS13_C"/>
    <property type="match status" value="1"/>
</dbReference>
<feature type="domain" description="Intermembrane lipid transfer protein VPS13-like C-terminal" evidence="2">
    <location>
        <begin position="106"/>
        <end position="205"/>
    </location>
</feature>
<dbReference type="GO" id="GO:0006623">
    <property type="term" value="P:protein targeting to vacuole"/>
    <property type="evidence" value="ECO:0007669"/>
    <property type="project" value="TreeGrafter"/>
</dbReference>
<dbReference type="GO" id="GO:0045053">
    <property type="term" value="P:protein retention in Golgi apparatus"/>
    <property type="evidence" value="ECO:0007669"/>
    <property type="project" value="TreeGrafter"/>
</dbReference>